<feature type="transmembrane region" description="Helical" evidence="6">
    <location>
        <begin position="409"/>
        <end position="428"/>
    </location>
</feature>
<dbReference type="EMBL" id="CP157947">
    <property type="protein sequence ID" value="XBS69197.1"/>
    <property type="molecule type" value="Genomic_DNA"/>
</dbReference>
<feature type="transmembrane region" description="Helical" evidence="6">
    <location>
        <begin position="185"/>
        <end position="207"/>
    </location>
</feature>
<dbReference type="FunFam" id="1.20.1250.20:FF:000018">
    <property type="entry name" value="MFS transporter permease"/>
    <property type="match status" value="1"/>
</dbReference>
<keyword evidence="2" id="KW-0813">Transport</keyword>
<organism evidence="8">
    <name type="scientific">Acerihabitans sp. KWT182</name>
    <dbReference type="NCBI Taxonomy" id="3157919"/>
    <lineage>
        <taxon>Bacteria</taxon>
        <taxon>Pseudomonadati</taxon>
        <taxon>Pseudomonadota</taxon>
        <taxon>Gammaproteobacteria</taxon>
        <taxon>Enterobacterales</taxon>
        <taxon>Pectobacteriaceae</taxon>
        <taxon>Acerihabitans</taxon>
    </lineage>
</organism>
<evidence type="ECO:0000256" key="4">
    <source>
        <dbReference type="ARBA" id="ARBA00022989"/>
    </source>
</evidence>
<feature type="transmembrane region" description="Helical" evidence="6">
    <location>
        <begin position="320"/>
        <end position="338"/>
    </location>
</feature>
<feature type="transmembrane region" description="Helical" evidence="6">
    <location>
        <begin position="62"/>
        <end position="81"/>
    </location>
</feature>
<proteinExistence type="predicted"/>
<feature type="transmembrane region" description="Helical" evidence="6">
    <location>
        <begin position="252"/>
        <end position="274"/>
    </location>
</feature>
<evidence type="ECO:0000256" key="6">
    <source>
        <dbReference type="SAM" id="Phobius"/>
    </source>
</evidence>
<evidence type="ECO:0000313" key="8">
    <source>
        <dbReference type="EMBL" id="XBS69197.1"/>
    </source>
</evidence>
<sequence length="449" mass="48372">MARTALTRHGSDDGLLQQAVNRAKWRLLPFLILMFLLAYLDRVNIGFAKQAYQISTGLSDTAFAFGAGIFFITYALFEVPSNLMMHRLGPRVWLSRIMITWGLISGAMCFAHNATSFYIIRMLLGVAEAGFFPGVIYFITQWFPAKNRGHIMSIFYFGSPLALIVGGPISGALLDLHGLGGLNGWQIMFLGEGIAASLIGVVAFFYLRNTPAEVTWLPEEEKNVLVRALAREEREKASHGSMEFLRALRNPTLLLFAGIYFLIQITGLGVAFYLPSQVGALLGMHVGLTVGLVSAIPWICALFAGAFWPKLAVRADQCKLFGIISLCAIALGLIVSAVPSPLVAIIALCFVTMGIMTAQPIFWTWPTGMFGGAAAAGSFALINSCGALGGFVAPNIRNGAEKVFETPAAGLYALAGAAIIAIVLFIFLPSRQALAAQAEKNKGQMNYAD</sequence>
<evidence type="ECO:0000256" key="2">
    <source>
        <dbReference type="ARBA" id="ARBA00022448"/>
    </source>
</evidence>
<dbReference type="InterPro" id="IPR011701">
    <property type="entry name" value="MFS"/>
</dbReference>
<evidence type="ECO:0000259" key="7">
    <source>
        <dbReference type="PROSITE" id="PS50850"/>
    </source>
</evidence>
<dbReference type="CDD" id="cd17319">
    <property type="entry name" value="MFS_ExuT_GudP_like"/>
    <property type="match status" value="1"/>
</dbReference>
<feature type="transmembrane region" description="Helical" evidence="6">
    <location>
        <begin position="286"/>
        <end position="308"/>
    </location>
</feature>
<evidence type="ECO:0000256" key="1">
    <source>
        <dbReference type="ARBA" id="ARBA00004141"/>
    </source>
</evidence>
<feature type="transmembrane region" description="Helical" evidence="6">
    <location>
        <begin position="344"/>
        <end position="363"/>
    </location>
</feature>
<protein>
    <submittedName>
        <fullName evidence="8">MFS transporter</fullName>
    </submittedName>
</protein>
<evidence type="ECO:0000256" key="3">
    <source>
        <dbReference type="ARBA" id="ARBA00022692"/>
    </source>
</evidence>
<feature type="transmembrane region" description="Helical" evidence="6">
    <location>
        <begin position="25"/>
        <end position="42"/>
    </location>
</feature>
<dbReference type="PANTHER" id="PTHR43791">
    <property type="entry name" value="PERMEASE-RELATED"/>
    <property type="match status" value="1"/>
</dbReference>
<dbReference type="SUPFAM" id="SSF103473">
    <property type="entry name" value="MFS general substrate transporter"/>
    <property type="match status" value="1"/>
</dbReference>
<keyword evidence="5 6" id="KW-0472">Membrane</keyword>
<dbReference type="AlphaFoldDB" id="A0AAU7Q8F0"/>
<dbReference type="PANTHER" id="PTHR43791:SF30">
    <property type="entry name" value="INNER MEMBRANE TRANSPORT PROTEIN RHMT"/>
    <property type="match status" value="1"/>
</dbReference>
<dbReference type="GO" id="GO:0005886">
    <property type="term" value="C:plasma membrane"/>
    <property type="evidence" value="ECO:0007669"/>
    <property type="project" value="TreeGrafter"/>
</dbReference>
<evidence type="ECO:0000256" key="5">
    <source>
        <dbReference type="ARBA" id="ARBA00023136"/>
    </source>
</evidence>
<dbReference type="Gene3D" id="1.20.1250.20">
    <property type="entry name" value="MFS general substrate transporter like domains"/>
    <property type="match status" value="2"/>
</dbReference>
<feature type="transmembrane region" description="Helical" evidence="6">
    <location>
        <begin position="151"/>
        <end position="173"/>
    </location>
</feature>
<feature type="domain" description="Major facilitator superfamily (MFS) profile" evidence="7">
    <location>
        <begin position="27"/>
        <end position="433"/>
    </location>
</feature>
<dbReference type="GO" id="GO:0022857">
    <property type="term" value="F:transmembrane transporter activity"/>
    <property type="evidence" value="ECO:0007669"/>
    <property type="project" value="InterPro"/>
</dbReference>
<dbReference type="Pfam" id="PF07690">
    <property type="entry name" value="MFS_1"/>
    <property type="match status" value="1"/>
</dbReference>
<feature type="transmembrane region" description="Helical" evidence="6">
    <location>
        <begin position="370"/>
        <end position="389"/>
    </location>
</feature>
<reference evidence="8" key="1">
    <citation type="submission" date="2024-06" db="EMBL/GenBank/DDBJ databases">
        <authorList>
            <person name="Coelho C."/>
            <person name="Bento M."/>
            <person name="Garcia E."/>
            <person name="Camelo A."/>
            <person name="Brandao I."/>
            <person name="Espirito Santo C."/>
            <person name="Trovao J."/>
            <person name="Verissimo A."/>
            <person name="Costa J."/>
            <person name="Tiago I."/>
        </authorList>
    </citation>
    <scope>NUCLEOTIDE SEQUENCE</scope>
    <source>
        <strain evidence="8">KWT182</strain>
    </source>
</reference>
<keyword evidence="3 6" id="KW-0812">Transmembrane</keyword>
<keyword evidence="4 6" id="KW-1133">Transmembrane helix</keyword>
<dbReference type="InterPro" id="IPR036259">
    <property type="entry name" value="MFS_trans_sf"/>
</dbReference>
<accession>A0AAU7Q8F0</accession>
<feature type="transmembrane region" description="Helical" evidence="6">
    <location>
        <begin position="119"/>
        <end position="139"/>
    </location>
</feature>
<comment type="subcellular location">
    <subcellularLocation>
        <location evidence="1">Membrane</location>
        <topology evidence="1">Multi-pass membrane protein</topology>
    </subcellularLocation>
</comment>
<gene>
    <name evidence="8" type="ORF">ABK905_22460</name>
</gene>
<dbReference type="PROSITE" id="PS50850">
    <property type="entry name" value="MFS"/>
    <property type="match status" value="1"/>
</dbReference>
<feature type="transmembrane region" description="Helical" evidence="6">
    <location>
        <begin position="93"/>
        <end position="113"/>
    </location>
</feature>
<dbReference type="InterPro" id="IPR020846">
    <property type="entry name" value="MFS_dom"/>
</dbReference>
<name>A0AAU7Q8F0_9GAMM</name>